<organism evidence="4 5">
    <name type="scientific">Actinomadura viridis</name>
    <dbReference type="NCBI Taxonomy" id="58110"/>
    <lineage>
        <taxon>Bacteria</taxon>
        <taxon>Bacillati</taxon>
        <taxon>Actinomycetota</taxon>
        <taxon>Actinomycetes</taxon>
        <taxon>Streptosporangiales</taxon>
        <taxon>Thermomonosporaceae</taxon>
        <taxon>Actinomadura</taxon>
    </lineage>
</organism>
<dbReference type="InterPro" id="IPR052513">
    <property type="entry name" value="Thioester_dehydratase-like"/>
</dbReference>
<accession>A0A931DI18</accession>
<keyword evidence="5" id="KW-1185">Reference proteome</keyword>
<dbReference type="Proteomes" id="UP000614047">
    <property type="component" value="Unassembled WGS sequence"/>
</dbReference>
<dbReference type="InterPro" id="IPR022002">
    <property type="entry name" value="ChsH2_Znr"/>
</dbReference>
<evidence type="ECO:0000313" key="5">
    <source>
        <dbReference type="Proteomes" id="UP000614047"/>
    </source>
</evidence>
<feature type="compositionally biased region" description="Gly residues" evidence="1">
    <location>
        <begin position="103"/>
        <end position="119"/>
    </location>
</feature>
<feature type="domain" description="ChsH2 C-terminal OB-fold" evidence="2">
    <location>
        <begin position="122"/>
        <end position="148"/>
    </location>
</feature>
<dbReference type="SUPFAM" id="SSF50249">
    <property type="entry name" value="Nucleic acid-binding proteins"/>
    <property type="match status" value="1"/>
</dbReference>
<dbReference type="InterPro" id="IPR012340">
    <property type="entry name" value="NA-bd_OB-fold"/>
</dbReference>
<protein>
    <submittedName>
        <fullName evidence="4">OB-fold protein</fullName>
    </submittedName>
</protein>
<dbReference type="Pfam" id="PF12172">
    <property type="entry name" value="zf-ChsH2"/>
    <property type="match status" value="1"/>
</dbReference>
<sequence length="163" mass="17167">MDQPRPVPAPSPLTAPYWAACGRGELALQRCAGCARFVHFPEPACPFCGGTDLPYETVGGRGTVHTFSVVHRSFLPGFEPPYVIAWIDLDVDLGPDAPRPGGTRDGGTPEGGTSGGGPAGSPVRVFGDVTGCPPEDVRVGMPVEVHFRELEGFGPIPHWRPAP</sequence>
<evidence type="ECO:0000313" key="4">
    <source>
        <dbReference type="EMBL" id="MBG6087881.1"/>
    </source>
</evidence>
<evidence type="ECO:0000256" key="1">
    <source>
        <dbReference type="SAM" id="MobiDB-lite"/>
    </source>
</evidence>
<dbReference type="PANTHER" id="PTHR34075">
    <property type="entry name" value="BLR3430 PROTEIN"/>
    <property type="match status" value="1"/>
</dbReference>
<name>A0A931DI18_9ACTN</name>
<reference evidence="4" key="1">
    <citation type="submission" date="2020-11" db="EMBL/GenBank/DDBJ databases">
        <title>Sequencing the genomes of 1000 actinobacteria strains.</title>
        <authorList>
            <person name="Klenk H.-P."/>
        </authorList>
    </citation>
    <scope>NUCLEOTIDE SEQUENCE</scope>
    <source>
        <strain evidence="4">DSM 43175</strain>
    </source>
</reference>
<dbReference type="PANTHER" id="PTHR34075:SF5">
    <property type="entry name" value="BLR3430 PROTEIN"/>
    <property type="match status" value="1"/>
</dbReference>
<evidence type="ECO:0000259" key="3">
    <source>
        <dbReference type="Pfam" id="PF12172"/>
    </source>
</evidence>
<feature type="domain" description="ChsH2 C-terminal OB-fold" evidence="2">
    <location>
        <begin position="56"/>
        <end position="91"/>
    </location>
</feature>
<dbReference type="EMBL" id="JADOUA010000001">
    <property type="protein sequence ID" value="MBG6087881.1"/>
    <property type="molecule type" value="Genomic_DNA"/>
</dbReference>
<comment type="caution">
    <text evidence="4">The sequence shown here is derived from an EMBL/GenBank/DDBJ whole genome shotgun (WGS) entry which is preliminary data.</text>
</comment>
<feature type="domain" description="ChsH2 rubredoxin-like zinc ribbon" evidence="3">
    <location>
        <begin position="18"/>
        <end position="53"/>
    </location>
</feature>
<dbReference type="InterPro" id="IPR002878">
    <property type="entry name" value="ChsH2_C"/>
</dbReference>
<dbReference type="Pfam" id="PF01796">
    <property type="entry name" value="OB_ChsH2_C"/>
    <property type="match status" value="2"/>
</dbReference>
<dbReference type="RefSeq" id="WP_197010682.1">
    <property type="nucleotide sequence ID" value="NZ_BAABES010000008.1"/>
</dbReference>
<gene>
    <name evidence="4" type="ORF">IW256_001994</name>
</gene>
<evidence type="ECO:0000259" key="2">
    <source>
        <dbReference type="Pfam" id="PF01796"/>
    </source>
</evidence>
<dbReference type="AlphaFoldDB" id="A0A931DI18"/>
<proteinExistence type="predicted"/>
<feature type="region of interest" description="Disordered" evidence="1">
    <location>
        <begin position="96"/>
        <end position="124"/>
    </location>
</feature>